<dbReference type="RefSeq" id="WP_089323535.1">
    <property type="nucleotide sequence ID" value="NZ_FZOB01000013.1"/>
</dbReference>
<proteinExistence type="predicted"/>
<evidence type="ECO:0000313" key="3">
    <source>
        <dbReference type="Proteomes" id="UP000198405"/>
    </source>
</evidence>
<dbReference type="OrthoDB" id="9791397at2"/>
<dbReference type="InterPro" id="IPR011335">
    <property type="entry name" value="Restrct_endonuc-II-like"/>
</dbReference>
<dbReference type="InterPro" id="IPR011604">
    <property type="entry name" value="PDDEXK-like_dom_sf"/>
</dbReference>
<dbReference type="Pfam" id="PF12705">
    <property type="entry name" value="PDDEXK_1"/>
    <property type="match status" value="1"/>
</dbReference>
<dbReference type="Proteomes" id="UP000198405">
    <property type="component" value="Unassembled WGS sequence"/>
</dbReference>
<dbReference type="AlphaFoldDB" id="A0A238ZWQ3"/>
<dbReference type="SUPFAM" id="SSF52980">
    <property type="entry name" value="Restriction endonuclease-like"/>
    <property type="match status" value="1"/>
</dbReference>
<protein>
    <submittedName>
        <fullName evidence="2">Putative RecB family exonuclease</fullName>
    </submittedName>
</protein>
<dbReference type="InterPro" id="IPR038726">
    <property type="entry name" value="PDDEXK_AddAB-type"/>
</dbReference>
<feature type="domain" description="PD-(D/E)XK endonuclease-like" evidence="1">
    <location>
        <begin position="17"/>
        <end position="265"/>
    </location>
</feature>
<dbReference type="GO" id="GO:0004527">
    <property type="term" value="F:exonuclease activity"/>
    <property type="evidence" value="ECO:0007669"/>
    <property type="project" value="UniProtKB-KW"/>
</dbReference>
<dbReference type="Gene3D" id="3.90.320.10">
    <property type="match status" value="1"/>
</dbReference>
<keyword evidence="2" id="KW-0378">Hydrolase</keyword>
<accession>A0A238ZWQ3</accession>
<evidence type="ECO:0000259" key="1">
    <source>
        <dbReference type="Pfam" id="PF12705"/>
    </source>
</evidence>
<dbReference type="EMBL" id="FZOB01000013">
    <property type="protein sequence ID" value="SNR87876.1"/>
    <property type="molecule type" value="Genomic_DNA"/>
</dbReference>
<reference evidence="3" key="1">
    <citation type="submission" date="2017-06" db="EMBL/GenBank/DDBJ databases">
        <authorList>
            <person name="Varghese N."/>
            <person name="Submissions S."/>
        </authorList>
    </citation>
    <scope>NUCLEOTIDE SEQUENCE [LARGE SCALE GENOMIC DNA]</scope>
    <source>
        <strain evidence="3">DSM 15668</strain>
    </source>
</reference>
<keyword evidence="3" id="KW-1185">Reference proteome</keyword>
<organism evidence="2 3">
    <name type="scientific">Desulfurobacterium atlanticum</name>
    <dbReference type="NCBI Taxonomy" id="240169"/>
    <lineage>
        <taxon>Bacteria</taxon>
        <taxon>Pseudomonadati</taxon>
        <taxon>Aquificota</taxon>
        <taxon>Aquificia</taxon>
        <taxon>Desulfurobacteriales</taxon>
        <taxon>Desulfurobacteriaceae</taxon>
        <taxon>Desulfurobacterium</taxon>
    </lineage>
</organism>
<keyword evidence="2" id="KW-0540">Nuclease</keyword>
<sequence length="269" mass="32095">MKKIESEKIIDLSHLRPWSFSKVQKAKKCAYDFYWSYVDKKEPAERADFFVLGSGVHFILENAIETAFKRCRPLNFEILNYFFEKFRKFEPGISYEKLKPFFPNILNYVNSQIRRIEKIKFFFSEVDLCINRRFEPIDFNGEEAFIRGKLDFVFALDDTLYIVDHKTNRSREFSNKLKTQLRWYALLAKAKFPQFKKLALEVHNVRYGTVQRIIFTDTDVKHFQLKLLPIIEMIEMELADKSFSQLVPSPSSTNCRWCDFRHICPAKKC</sequence>
<keyword evidence="2" id="KW-0269">Exonuclease</keyword>
<name>A0A238ZWQ3_9BACT</name>
<evidence type="ECO:0000313" key="2">
    <source>
        <dbReference type="EMBL" id="SNR87876.1"/>
    </source>
</evidence>
<gene>
    <name evidence="2" type="ORF">SAMN06265340_1137</name>
</gene>